<evidence type="ECO:0000256" key="1">
    <source>
        <dbReference type="SAM" id="Phobius"/>
    </source>
</evidence>
<reference evidence="3" key="1">
    <citation type="submission" date="2016-08" db="EMBL/GenBank/DDBJ databases">
        <authorList>
            <person name="Tokovenko B."/>
            <person name="Kalinowski J."/>
        </authorList>
    </citation>
    <scope>NUCLEOTIDE SEQUENCE [LARGE SCALE GENOMIC DNA]</scope>
    <source>
        <strain evidence="3">UTMC102</strain>
    </source>
</reference>
<feature type="transmembrane region" description="Helical" evidence="1">
    <location>
        <begin position="115"/>
        <end position="136"/>
    </location>
</feature>
<evidence type="ECO:0000313" key="3">
    <source>
        <dbReference type="Proteomes" id="UP000189004"/>
    </source>
</evidence>
<protein>
    <recommendedName>
        <fullName evidence="4">DUF1109 domain-containing protein</fullName>
    </recommendedName>
</protein>
<name>A0A1V3C7F1_9ACTN</name>
<comment type="caution">
    <text evidence="2">The sequence shown here is derived from an EMBL/GenBank/DDBJ whole genome shotgun (WGS) entry which is preliminary data.</text>
</comment>
<dbReference type="EMBL" id="MCOK01000001">
    <property type="protein sequence ID" value="OOC56623.1"/>
    <property type="molecule type" value="Genomic_DNA"/>
</dbReference>
<evidence type="ECO:0000313" key="2">
    <source>
        <dbReference type="EMBL" id="OOC56623.1"/>
    </source>
</evidence>
<dbReference type="Proteomes" id="UP000189004">
    <property type="component" value="Unassembled WGS sequence"/>
</dbReference>
<keyword evidence="1" id="KW-0812">Transmembrane</keyword>
<keyword evidence="1" id="KW-0472">Membrane</keyword>
<dbReference type="AlphaFoldDB" id="A0A1V3C7F1"/>
<dbReference type="OrthoDB" id="3415592at2"/>
<gene>
    <name evidence="2" type="ORF">NOSIN_24640</name>
</gene>
<feature type="transmembrane region" description="Helical" evidence="1">
    <location>
        <begin position="75"/>
        <end position="95"/>
    </location>
</feature>
<accession>A0A1V3C7F1</accession>
<sequence length="510" mass="55018">MPPGQFGGPPPPPPPKPRRLGLFSSPSAVRASLLNASGMGAGYFYLRQWPFFAAALIITVGLLVTAAVIGAADNVLLWVAVFAAWFVAAAVHGLFAGRSRDEHALNRGEQPGRGVMPLLVAGGLVVALLASLTGVWQAGEWRLRVADAAHARGECGETEAVDAYGSVEDLFQLSFSPSLMERARSGAEACALLEQAQADVAAEEYEQALSSYGSYFEHPASRWEDTDGEVAGIHLSYAANLVSTAEEDFGGEVTEDYRANMRKAHEIYSVIPVDYEGTEAAGSVPDALTELYETGTSQYAAENWCAGFDQIEMFSDLAWDTVPEVAERMAAERPNAALKCGWEHVEEGGFAPAEEMVDLLKAEYPDHEAEDVEKMVVHIGAGRIESEMDTMTAIGEVEFSPTPTGSSGNDKTVLEITNNSPYEMRFLYVGPGKVHDEILTPACEDCEAYSSPPTGNSCFEKGEVMKLELKPGEYRVLLTSNDSLFAAPLHGNVDFKAGDKHESCYYVTEE</sequence>
<keyword evidence="1" id="KW-1133">Transmembrane helix</keyword>
<feature type="transmembrane region" description="Helical" evidence="1">
    <location>
        <begin position="51"/>
        <end position="69"/>
    </location>
</feature>
<organism evidence="2 3">
    <name type="scientific">Nocardiopsis sinuspersici</name>
    <dbReference type="NCBI Taxonomy" id="501010"/>
    <lineage>
        <taxon>Bacteria</taxon>
        <taxon>Bacillati</taxon>
        <taxon>Actinomycetota</taxon>
        <taxon>Actinomycetes</taxon>
        <taxon>Streptosporangiales</taxon>
        <taxon>Nocardiopsidaceae</taxon>
        <taxon>Nocardiopsis</taxon>
    </lineage>
</organism>
<evidence type="ECO:0008006" key="4">
    <source>
        <dbReference type="Google" id="ProtNLM"/>
    </source>
</evidence>
<proteinExistence type="predicted"/>
<dbReference type="STRING" id="501010.NOSIN_24640"/>
<keyword evidence="3" id="KW-1185">Reference proteome</keyword>